<proteinExistence type="predicted"/>
<organism evidence="1 2">
    <name type="scientific">Candidatus Egerieicola pullicola</name>
    <dbReference type="NCBI Taxonomy" id="2840775"/>
    <lineage>
        <taxon>Bacteria</taxon>
        <taxon>Bacillati</taxon>
        <taxon>Bacillota</taxon>
        <taxon>Clostridia</taxon>
        <taxon>Eubacteriales</taxon>
        <taxon>Oscillospiraceae</taxon>
        <taxon>Oscillospiraceae incertae sedis</taxon>
        <taxon>Candidatus Egerieicola</taxon>
    </lineage>
</organism>
<evidence type="ECO:0000313" key="2">
    <source>
        <dbReference type="Proteomes" id="UP000886749"/>
    </source>
</evidence>
<reference evidence="1" key="1">
    <citation type="submission" date="2020-10" db="EMBL/GenBank/DDBJ databases">
        <authorList>
            <person name="Gilroy R."/>
        </authorList>
    </citation>
    <scope>NUCLEOTIDE SEQUENCE</scope>
    <source>
        <strain evidence="1">CHK184-25365</strain>
    </source>
</reference>
<dbReference type="EMBL" id="DVGY01000183">
    <property type="protein sequence ID" value="HIR41739.1"/>
    <property type="molecule type" value="Genomic_DNA"/>
</dbReference>
<reference evidence="1" key="2">
    <citation type="journal article" date="2021" name="PeerJ">
        <title>Extensive microbial diversity within the chicken gut microbiome revealed by metagenomics and culture.</title>
        <authorList>
            <person name="Gilroy R."/>
            <person name="Ravi A."/>
            <person name="Getino M."/>
            <person name="Pursley I."/>
            <person name="Horton D.L."/>
            <person name="Alikhan N.F."/>
            <person name="Baker D."/>
            <person name="Gharbi K."/>
            <person name="Hall N."/>
            <person name="Watson M."/>
            <person name="Adriaenssens E.M."/>
            <person name="Foster-Nyarko E."/>
            <person name="Jarju S."/>
            <person name="Secka A."/>
            <person name="Antonio M."/>
            <person name="Oren A."/>
            <person name="Chaudhuri R.R."/>
            <person name="La Ragione R."/>
            <person name="Hildebrand F."/>
            <person name="Pallen M.J."/>
        </authorList>
    </citation>
    <scope>NUCLEOTIDE SEQUENCE</scope>
    <source>
        <strain evidence="1">CHK184-25365</strain>
    </source>
</reference>
<comment type="caution">
    <text evidence="1">The sequence shown here is derived from an EMBL/GenBank/DDBJ whole genome shotgun (WGS) entry which is preliminary data.</text>
</comment>
<dbReference type="Gene3D" id="3.40.50.720">
    <property type="entry name" value="NAD(P)-binding Rossmann-like Domain"/>
    <property type="match status" value="2"/>
</dbReference>
<protein>
    <submittedName>
        <fullName evidence="1">Dipicolinic acid synthetase</fullName>
    </submittedName>
</protein>
<dbReference type="SUPFAM" id="SSF51735">
    <property type="entry name" value="NAD(P)-binding Rossmann-fold domains"/>
    <property type="match status" value="1"/>
</dbReference>
<evidence type="ECO:0000313" key="1">
    <source>
        <dbReference type="EMBL" id="HIR41739.1"/>
    </source>
</evidence>
<dbReference type="Proteomes" id="UP000886749">
    <property type="component" value="Unassembled WGS sequence"/>
</dbReference>
<gene>
    <name evidence="1" type="ORF">IAB36_07925</name>
</gene>
<dbReference type="AlphaFoldDB" id="A0A9D1AM76"/>
<accession>A0A9D1AM76</accession>
<sequence length="282" mass="30242">MEYKTLLAAGGDRRQLALLPVLRRGSWRLDTLGLGEGEASGFSYDGLVLPLPALRNEKVPTLEGPPLELIPLLSRLKPGALVVGGSFSAKSRQTIQSLGYPVEDVMERERLVWENAKLTAQAVPVLLGMEDGIFLRGKSVLVLGGGRVARALWPVLKERGAVVSAAARNPAQLALAEQAGVKAVPFAEMEPALGQVDLVINTIPAPVIGRRELAALEEGTLVLDLASAPGGVDFAAAKEYFIPTRLELGLPGKWFPVQAGRLLGETVREILEEHWEKGGNRQ</sequence>
<name>A0A9D1AM76_9FIRM</name>
<dbReference type="InterPro" id="IPR036291">
    <property type="entry name" value="NAD(P)-bd_dom_sf"/>
</dbReference>